<organism evidence="2 3">
    <name type="scientific">Cadophora malorum</name>
    <dbReference type="NCBI Taxonomy" id="108018"/>
    <lineage>
        <taxon>Eukaryota</taxon>
        <taxon>Fungi</taxon>
        <taxon>Dikarya</taxon>
        <taxon>Ascomycota</taxon>
        <taxon>Pezizomycotina</taxon>
        <taxon>Leotiomycetes</taxon>
        <taxon>Helotiales</taxon>
        <taxon>Ploettnerulaceae</taxon>
        <taxon>Cadophora</taxon>
    </lineage>
</organism>
<protein>
    <recommendedName>
        <fullName evidence="1">AB hydrolase-1 domain-containing protein</fullName>
    </recommendedName>
</protein>
<proteinExistence type="predicted"/>
<dbReference type="InterPro" id="IPR029058">
    <property type="entry name" value="AB_hydrolase_fold"/>
</dbReference>
<dbReference type="InterPro" id="IPR000073">
    <property type="entry name" value="AB_hydrolase_1"/>
</dbReference>
<evidence type="ECO:0000313" key="3">
    <source>
        <dbReference type="Proteomes" id="UP000664132"/>
    </source>
</evidence>
<dbReference type="Gene3D" id="3.40.50.1820">
    <property type="entry name" value="alpha/beta hydrolase"/>
    <property type="match status" value="1"/>
</dbReference>
<name>A0A8H7TLQ1_9HELO</name>
<dbReference type="AlphaFoldDB" id="A0A8H7TLQ1"/>
<dbReference type="OrthoDB" id="8119704at2759"/>
<evidence type="ECO:0000259" key="1">
    <source>
        <dbReference type="Pfam" id="PF12697"/>
    </source>
</evidence>
<evidence type="ECO:0000313" key="2">
    <source>
        <dbReference type="EMBL" id="KAG4421206.1"/>
    </source>
</evidence>
<dbReference type="SUPFAM" id="SSF53474">
    <property type="entry name" value="alpha/beta-Hydrolases"/>
    <property type="match status" value="1"/>
</dbReference>
<reference evidence="2" key="1">
    <citation type="submission" date="2021-02" db="EMBL/GenBank/DDBJ databases">
        <title>Genome sequence Cadophora malorum strain M34.</title>
        <authorList>
            <person name="Stefanovic E."/>
            <person name="Vu D."/>
            <person name="Scully C."/>
            <person name="Dijksterhuis J."/>
            <person name="Roader J."/>
            <person name="Houbraken J."/>
        </authorList>
    </citation>
    <scope>NUCLEOTIDE SEQUENCE</scope>
    <source>
        <strain evidence="2">M34</strain>
    </source>
</reference>
<comment type="caution">
    <text evidence="2">The sequence shown here is derived from an EMBL/GenBank/DDBJ whole genome shotgun (WGS) entry which is preliminary data.</text>
</comment>
<gene>
    <name evidence="2" type="ORF">IFR04_005617</name>
</gene>
<dbReference type="Pfam" id="PF12697">
    <property type="entry name" value="Abhydrolase_6"/>
    <property type="match status" value="1"/>
</dbReference>
<accession>A0A8H7TLQ1</accession>
<keyword evidence="3" id="KW-1185">Reference proteome</keyword>
<feature type="domain" description="AB hydrolase-1" evidence="1">
    <location>
        <begin position="61"/>
        <end position="353"/>
    </location>
</feature>
<sequence length="373" mass="41534">MADRHILIYSKPSTTAHQPVSLPPHVTRHYIPTPLGTLELLAAEPPASPNAPRKKAIFFQHGGFGSAPVFIPFLTYFSQQHSHPCYALSLRGHGASWTPSFLRMVWGYPKSAFAADLQAGVRFVMELEREKRGKVAAEEGGNVKEVEGEKDLVENLVLVGHSAGGGLTQFALSKGLVRVGGYVCMAGFPGFGGWRCYWNWFKMDPWFVPRYYIRDLWHPRSPLSSTPLVHQAFFSPLYPVSEVRKFESWMPEYESMLWPLQMMTRFVDVGNVVRSVVGWGKGGVQGKRMLIIAGEKDVLMGVDLMRKMAAEYRKAAMKGWVALVGGTETAARAVPGDEDGVGFEVVMGSGHHLQNDLYWEDCAEKVLAFVEQL</sequence>
<dbReference type="Proteomes" id="UP000664132">
    <property type="component" value="Unassembled WGS sequence"/>
</dbReference>
<dbReference type="EMBL" id="JAFJYH010000069">
    <property type="protein sequence ID" value="KAG4421206.1"/>
    <property type="molecule type" value="Genomic_DNA"/>
</dbReference>